<evidence type="ECO:0000313" key="2">
    <source>
        <dbReference type="EMBL" id="VAX20078.1"/>
    </source>
</evidence>
<dbReference type="Pfam" id="PF03205">
    <property type="entry name" value="MobB"/>
    <property type="match status" value="1"/>
</dbReference>
<feature type="domain" description="Molybdopterin-guanine dinucleotide biosynthesis protein B (MobB)" evidence="1">
    <location>
        <begin position="8"/>
        <end position="119"/>
    </location>
</feature>
<proteinExistence type="predicted"/>
<dbReference type="PANTHER" id="PTHR40072">
    <property type="entry name" value="MOLYBDOPTERIN-GUANINE DINUCLEOTIDE BIOSYNTHESIS ADAPTER PROTEIN-RELATED"/>
    <property type="match status" value="1"/>
</dbReference>
<dbReference type="EMBL" id="UOGB01000169">
    <property type="protein sequence ID" value="VAX20078.1"/>
    <property type="molecule type" value="Genomic_DNA"/>
</dbReference>
<dbReference type="Gene3D" id="3.40.50.300">
    <property type="entry name" value="P-loop containing nucleotide triphosphate hydrolases"/>
    <property type="match status" value="1"/>
</dbReference>
<dbReference type="InterPro" id="IPR004435">
    <property type="entry name" value="MobB_dom"/>
</dbReference>
<protein>
    <recommendedName>
        <fullName evidence="1">Molybdopterin-guanine dinucleotide biosynthesis protein B (MobB) domain-containing protein</fullName>
    </recommendedName>
</protein>
<dbReference type="InterPro" id="IPR052539">
    <property type="entry name" value="MGD_biosynthesis_adapter"/>
</dbReference>
<dbReference type="PANTHER" id="PTHR40072:SF1">
    <property type="entry name" value="MOLYBDOPTERIN-GUANINE DINUCLEOTIDE BIOSYNTHESIS ADAPTER PROTEIN"/>
    <property type="match status" value="1"/>
</dbReference>
<name>A0A3B1C847_9ZZZZ</name>
<sequence length="177" mass="19230">MDISPPLVAFIGHSGSGKTTLMEKLIKKLRSDGIRVGAIKRSHHEIDIDKKGKDSYRLRQAGSNPTVVASENFIGFMMETDEPVALADLARQFSGKADIIMVEGFKNESCPGAKVHRFMFGPPFGAGDGNGEADDDSIAGFITAGAQAEQETDKPLFQRDDVEALAGWIKRNCLNFK</sequence>
<dbReference type="SUPFAM" id="SSF52540">
    <property type="entry name" value="P-loop containing nucleoside triphosphate hydrolases"/>
    <property type="match status" value="1"/>
</dbReference>
<dbReference type="GO" id="GO:0005525">
    <property type="term" value="F:GTP binding"/>
    <property type="evidence" value="ECO:0007669"/>
    <property type="project" value="InterPro"/>
</dbReference>
<evidence type="ECO:0000259" key="1">
    <source>
        <dbReference type="Pfam" id="PF03205"/>
    </source>
</evidence>
<reference evidence="2" key="1">
    <citation type="submission" date="2018-06" db="EMBL/GenBank/DDBJ databases">
        <authorList>
            <person name="Zhirakovskaya E."/>
        </authorList>
    </citation>
    <scope>NUCLEOTIDE SEQUENCE</scope>
</reference>
<organism evidence="2">
    <name type="scientific">hydrothermal vent metagenome</name>
    <dbReference type="NCBI Taxonomy" id="652676"/>
    <lineage>
        <taxon>unclassified sequences</taxon>
        <taxon>metagenomes</taxon>
        <taxon>ecological metagenomes</taxon>
    </lineage>
</organism>
<dbReference type="InterPro" id="IPR027417">
    <property type="entry name" value="P-loop_NTPase"/>
</dbReference>
<dbReference type="NCBIfam" id="TIGR00176">
    <property type="entry name" value="mobB"/>
    <property type="match status" value="1"/>
</dbReference>
<dbReference type="AlphaFoldDB" id="A0A3B1C847"/>
<accession>A0A3B1C847</accession>
<gene>
    <name evidence="2" type="ORF">MNBD_NITROSPINAE03-261</name>
</gene>
<dbReference type="CDD" id="cd03116">
    <property type="entry name" value="MobB"/>
    <property type="match status" value="1"/>
</dbReference>
<dbReference type="GO" id="GO:0006777">
    <property type="term" value="P:Mo-molybdopterin cofactor biosynthetic process"/>
    <property type="evidence" value="ECO:0007669"/>
    <property type="project" value="InterPro"/>
</dbReference>